<evidence type="ECO:0000313" key="2">
    <source>
        <dbReference type="Proteomes" id="UP001163835"/>
    </source>
</evidence>
<proteinExistence type="predicted"/>
<keyword evidence="2" id="KW-1185">Reference proteome</keyword>
<comment type="caution">
    <text evidence="1">The sequence shown here is derived from an EMBL/GenBank/DDBJ whole genome shotgun (WGS) entry which is preliminary data.</text>
</comment>
<organism evidence="1 2">
    <name type="scientific">Lentinula aff. lateritia</name>
    <dbReference type="NCBI Taxonomy" id="2804960"/>
    <lineage>
        <taxon>Eukaryota</taxon>
        <taxon>Fungi</taxon>
        <taxon>Dikarya</taxon>
        <taxon>Basidiomycota</taxon>
        <taxon>Agaricomycotina</taxon>
        <taxon>Agaricomycetes</taxon>
        <taxon>Agaricomycetidae</taxon>
        <taxon>Agaricales</taxon>
        <taxon>Marasmiineae</taxon>
        <taxon>Omphalotaceae</taxon>
        <taxon>Lentinula</taxon>
    </lineage>
</organism>
<protein>
    <submittedName>
        <fullName evidence="1">Uncharacterized protein</fullName>
    </submittedName>
</protein>
<dbReference type="Proteomes" id="UP001163835">
    <property type="component" value="Unassembled WGS sequence"/>
</dbReference>
<gene>
    <name evidence="1" type="ORF">F5876DRAFT_71195</name>
</gene>
<dbReference type="EMBL" id="MU796850">
    <property type="protein sequence ID" value="KAJ3803755.1"/>
    <property type="molecule type" value="Genomic_DNA"/>
</dbReference>
<evidence type="ECO:0000313" key="1">
    <source>
        <dbReference type="EMBL" id="KAJ3803755.1"/>
    </source>
</evidence>
<sequence>MAVASYFGRGPVDEFLQLEYGVGVQEFTQHYKAWILTCNLKQCEKMSMTDMAKDLVPIGQGLFIAAEITGISDLPMNYVSFKSAICVPHKVGVIGWPTNIPWKYPQKLAMEEVQALHASWADGKLIGIV</sequence>
<reference evidence="1" key="1">
    <citation type="submission" date="2022-09" db="EMBL/GenBank/DDBJ databases">
        <title>A Global Phylogenomic Analysis of the Shiitake Genus Lentinula.</title>
        <authorList>
            <consortium name="DOE Joint Genome Institute"/>
            <person name="Sierra-Patev S."/>
            <person name="Min B."/>
            <person name="Naranjo-Ortiz M."/>
            <person name="Looney B."/>
            <person name="Konkel Z."/>
            <person name="Slot J.C."/>
            <person name="Sakamoto Y."/>
            <person name="Steenwyk J.L."/>
            <person name="Rokas A."/>
            <person name="Carro J."/>
            <person name="Camarero S."/>
            <person name="Ferreira P."/>
            <person name="Molpeceres G."/>
            <person name="Ruiz-Duenas F.J."/>
            <person name="Serrano A."/>
            <person name="Henrissat B."/>
            <person name="Drula E."/>
            <person name="Hughes K.W."/>
            <person name="Mata J.L."/>
            <person name="Ishikawa N.K."/>
            <person name="Vargas-Isla R."/>
            <person name="Ushijima S."/>
            <person name="Smith C.A."/>
            <person name="Ahrendt S."/>
            <person name="Andreopoulos W."/>
            <person name="He G."/>
            <person name="Labutti K."/>
            <person name="Lipzen A."/>
            <person name="Ng V."/>
            <person name="Riley R."/>
            <person name="Sandor L."/>
            <person name="Barry K."/>
            <person name="Martinez A.T."/>
            <person name="Xiao Y."/>
            <person name="Gibbons J.G."/>
            <person name="Terashima K."/>
            <person name="Grigoriev I.V."/>
            <person name="Hibbett D.S."/>
        </authorList>
    </citation>
    <scope>NUCLEOTIDE SEQUENCE</scope>
    <source>
        <strain evidence="1">TMI1499</strain>
    </source>
</reference>
<name>A0ACC1TG81_9AGAR</name>
<accession>A0ACC1TG81</accession>